<dbReference type="Proteomes" id="UP001286456">
    <property type="component" value="Unassembled WGS sequence"/>
</dbReference>
<name>A0AAE0J1D1_9PEZI</name>
<dbReference type="SUPFAM" id="SSF56399">
    <property type="entry name" value="ADP-ribosylation"/>
    <property type="match status" value="1"/>
</dbReference>
<feature type="region of interest" description="Disordered" evidence="4">
    <location>
        <begin position="293"/>
        <end position="329"/>
    </location>
</feature>
<accession>A0AAE0J1D1</accession>
<reference evidence="5" key="1">
    <citation type="journal article" date="2023" name="Mol. Phylogenet. Evol.">
        <title>Genome-scale phylogeny and comparative genomics of the fungal order Sordariales.</title>
        <authorList>
            <person name="Hensen N."/>
            <person name="Bonometti L."/>
            <person name="Westerberg I."/>
            <person name="Brannstrom I.O."/>
            <person name="Guillou S."/>
            <person name="Cros-Aarteil S."/>
            <person name="Calhoun S."/>
            <person name="Haridas S."/>
            <person name="Kuo A."/>
            <person name="Mondo S."/>
            <person name="Pangilinan J."/>
            <person name="Riley R."/>
            <person name="LaButti K."/>
            <person name="Andreopoulos B."/>
            <person name="Lipzen A."/>
            <person name="Chen C."/>
            <person name="Yan M."/>
            <person name="Daum C."/>
            <person name="Ng V."/>
            <person name="Clum A."/>
            <person name="Steindorff A."/>
            <person name="Ohm R.A."/>
            <person name="Martin F."/>
            <person name="Silar P."/>
            <person name="Natvig D.O."/>
            <person name="Lalanne C."/>
            <person name="Gautier V."/>
            <person name="Ament-Velasquez S.L."/>
            <person name="Kruys A."/>
            <person name="Hutchinson M.I."/>
            <person name="Powell A.J."/>
            <person name="Barry K."/>
            <person name="Miller A.N."/>
            <person name="Grigoriev I.V."/>
            <person name="Debuchy R."/>
            <person name="Gladieux P."/>
            <person name="Hiltunen Thoren M."/>
            <person name="Johannesson H."/>
        </authorList>
    </citation>
    <scope>NUCLEOTIDE SEQUENCE</scope>
    <source>
        <strain evidence="5">SMH4131-1</strain>
    </source>
</reference>
<evidence type="ECO:0000256" key="2">
    <source>
        <dbReference type="ARBA" id="ARBA00012007"/>
    </source>
</evidence>
<dbReference type="GO" id="GO:0000215">
    <property type="term" value="F:tRNA 2'-phosphotransferase activity"/>
    <property type="evidence" value="ECO:0007669"/>
    <property type="project" value="UniProtKB-EC"/>
</dbReference>
<evidence type="ECO:0000256" key="1">
    <source>
        <dbReference type="ARBA" id="ARBA00003343"/>
    </source>
</evidence>
<dbReference type="InterPro" id="IPR042080">
    <property type="entry name" value="RNA_2'-PTrans_N"/>
</dbReference>
<comment type="catalytic activity">
    <reaction evidence="3">
        <text>2'-phospho-[ligated tRNA] + NAD(+) = mature tRNA + ADP-alpha-D-ribose 1'',2''-cyclic phosphate + nicotinamide</text>
        <dbReference type="Rhea" id="RHEA:23324"/>
        <dbReference type="Rhea" id="RHEA-COMP:11106"/>
        <dbReference type="Rhea" id="RHEA-COMP:11107"/>
        <dbReference type="ChEBI" id="CHEBI:17154"/>
        <dbReference type="ChEBI" id="CHEBI:57540"/>
        <dbReference type="ChEBI" id="CHEBI:76596"/>
        <dbReference type="ChEBI" id="CHEBI:82883"/>
        <dbReference type="ChEBI" id="CHEBI:85027"/>
        <dbReference type="EC" id="2.7.1.160"/>
    </reaction>
</comment>
<proteinExistence type="predicted"/>
<evidence type="ECO:0000256" key="4">
    <source>
        <dbReference type="SAM" id="MobiDB-lite"/>
    </source>
</evidence>
<comment type="function">
    <text evidence="1">Catalyzes the last step of tRNA splicing, the transfer of the splice junction 2'-phosphate from ligated tRNA to NAD to produce ADP-ribose 1''-2'' cyclic phosphate.</text>
</comment>
<evidence type="ECO:0000313" key="5">
    <source>
        <dbReference type="EMBL" id="KAK3335123.1"/>
    </source>
</evidence>
<dbReference type="Pfam" id="PF01885">
    <property type="entry name" value="PTS_2-RNA"/>
    <property type="match status" value="1"/>
</dbReference>
<gene>
    <name evidence="5" type="ORF">B0T19DRAFT_733</name>
</gene>
<evidence type="ECO:0000313" key="6">
    <source>
        <dbReference type="Proteomes" id="UP001286456"/>
    </source>
</evidence>
<feature type="region of interest" description="Disordered" evidence="4">
    <location>
        <begin position="20"/>
        <end position="52"/>
    </location>
</feature>
<dbReference type="PANTHER" id="PTHR12684">
    <property type="entry name" value="PUTATIVE PHOSPHOTRANSFERASE"/>
    <property type="match status" value="1"/>
</dbReference>
<feature type="compositionally biased region" description="Acidic residues" evidence="4">
    <location>
        <begin position="319"/>
        <end position="329"/>
    </location>
</feature>
<dbReference type="InterPro" id="IPR002745">
    <property type="entry name" value="Ptrans_KptA/Tpt1"/>
</dbReference>
<dbReference type="Gene3D" id="1.10.10.970">
    <property type="entry name" value="RNA 2'-phosphotransferase, Tpt1/KptA family, N-terminal domain"/>
    <property type="match status" value="1"/>
</dbReference>
<dbReference type="AlphaFoldDB" id="A0AAE0J1D1"/>
<feature type="compositionally biased region" description="Polar residues" evidence="4">
    <location>
        <begin position="127"/>
        <end position="136"/>
    </location>
</feature>
<feature type="region of interest" description="Disordered" evidence="4">
    <location>
        <begin position="127"/>
        <end position="168"/>
    </location>
</feature>
<reference evidence="5" key="2">
    <citation type="submission" date="2023-06" db="EMBL/GenBank/DDBJ databases">
        <authorList>
            <consortium name="Lawrence Berkeley National Laboratory"/>
            <person name="Haridas S."/>
            <person name="Hensen N."/>
            <person name="Bonometti L."/>
            <person name="Westerberg I."/>
            <person name="Brannstrom I.O."/>
            <person name="Guillou S."/>
            <person name="Cros-Aarteil S."/>
            <person name="Calhoun S."/>
            <person name="Kuo A."/>
            <person name="Mondo S."/>
            <person name="Pangilinan J."/>
            <person name="Riley R."/>
            <person name="Labutti K."/>
            <person name="Andreopoulos B."/>
            <person name="Lipzen A."/>
            <person name="Chen C."/>
            <person name="Yanf M."/>
            <person name="Daum C."/>
            <person name="Ng V."/>
            <person name="Clum A."/>
            <person name="Steindorff A."/>
            <person name="Ohm R."/>
            <person name="Martin F."/>
            <person name="Silar P."/>
            <person name="Natvig D."/>
            <person name="Lalanne C."/>
            <person name="Gautier V."/>
            <person name="Ament-Velasquez S.L."/>
            <person name="Kruys A."/>
            <person name="Hutchinson M.I."/>
            <person name="Powell A.J."/>
            <person name="Barry K."/>
            <person name="Miller A.N."/>
            <person name="Grigoriev I.V."/>
            <person name="Debuchy R."/>
            <person name="Gladieux P."/>
            <person name="Thoren M.H."/>
            <person name="Johannesson H."/>
        </authorList>
    </citation>
    <scope>NUCLEOTIDE SEQUENCE</scope>
    <source>
        <strain evidence="5">SMH4131-1</strain>
    </source>
</reference>
<dbReference type="PANTHER" id="PTHR12684:SF2">
    <property type="entry name" value="TRNA 2'-PHOSPHOTRANSFERASE 1"/>
    <property type="match status" value="1"/>
</dbReference>
<dbReference type="EC" id="2.7.1.160" evidence="2"/>
<comment type="caution">
    <text evidence="5">The sequence shown here is derived from an EMBL/GenBank/DDBJ whole genome shotgun (WGS) entry which is preliminary data.</text>
</comment>
<protein>
    <recommendedName>
        <fullName evidence="2">2'-phosphotransferase</fullName>
        <ecNumber evidence="2">2.7.1.160</ecNumber>
    </recommendedName>
</protein>
<keyword evidence="6" id="KW-1185">Reference proteome</keyword>
<dbReference type="EMBL" id="JAUEPO010000001">
    <property type="protein sequence ID" value="KAK3335123.1"/>
    <property type="molecule type" value="Genomic_DNA"/>
</dbReference>
<dbReference type="GO" id="GO:0006388">
    <property type="term" value="P:tRNA splicing, via endonucleolytic cleavage and ligation"/>
    <property type="evidence" value="ECO:0007669"/>
    <property type="project" value="TreeGrafter"/>
</dbReference>
<evidence type="ECO:0000256" key="3">
    <source>
        <dbReference type="ARBA" id="ARBA00047949"/>
    </source>
</evidence>
<organism evidence="5 6">
    <name type="scientific">Cercophora scortea</name>
    <dbReference type="NCBI Taxonomy" id="314031"/>
    <lineage>
        <taxon>Eukaryota</taxon>
        <taxon>Fungi</taxon>
        <taxon>Dikarya</taxon>
        <taxon>Ascomycota</taxon>
        <taxon>Pezizomycotina</taxon>
        <taxon>Sordariomycetes</taxon>
        <taxon>Sordariomycetidae</taxon>
        <taxon>Sordariales</taxon>
        <taxon>Lasiosphaeriaceae</taxon>
        <taxon>Cercophora</taxon>
    </lineage>
</organism>
<sequence>MAAAVASPLHPISNQFDDVLSPSDLAHSSPARHGRSRGMSVKGGKNGRGRGYSVIEERDTTIAKALLFVLKRTILEEDVDAEQSLENVVADAEGWVDLDDVLQHSRISTLEVDLEDVQRIASNASKSRFSLRQQPDTDAEDPASWEIRRITTSSDSTTPAPAPVGEKLSADSADLPDFVVYETSYQRYPLILASGAITHARGGKEHLSFHPVTVDEEGTETHLISTSADAADVSIWIHLPSALESDPSISWQRTESGIIVTSDEVPKSLWKKAVARRPDIGLLFEDGEVRKEVPAGLRGRGTKGKAKSGNKAALKREGSEDDSGSASEE</sequence>